<dbReference type="PANTHER" id="PTHR30429">
    <property type="entry name" value="D-METHIONINE-BINDING LIPOPROTEIN METQ"/>
    <property type="match status" value="1"/>
</dbReference>
<dbReference type="PROSITE" id="PS51257">
    <property type="entry name" value="PROKAR_LIPOPROTEIN"/>
    <property type="match status" value="1"/>
</dbReference>
<keyword evidence="3" id="KW-0472">Membrane</keyword>
<evidence type="ECO:0000256" key="5">
    <source>
        <dbReference type="ARBA" id="ARBA00023288"/>
    </source>
</evidence>
<protein>
    <recommendedName>
        <fullName evidence="6">Lipoprotein</fullName>
    </recommendedName>
</protein>
<dbReference type="SUPFAM" id="SSF53850">
    <property type="entry name" value="Periplasmic binding protein-like II"/>
    <property type="match status" value="1"/>
</dbReference>
<dbReference type="Pfam" id="PF03180">
    <property type="entry name" value="Lipoprotein_9"/>
    <property type="match status" value="1"/>
</dbReference>
<dbReference type="Proteomes" id="UP000095743">
    <property type="component" value="Chromosome"/>
</dbReference>
<dbReference type="EMBL" id="CP017269">
    <property type="protein sequence ID" value="AOT71024.1"/>
    <property type="molecule type" value="Genomic_DNA"/>
</dbReference>
<evidence type="ECO:0000256" key="7">
    <source>
        <dbReference type="PIRSR" id="PIRSR002854-1"/>
    </source>
</evidence>
<name>A0A1D8GJF8_9FIRM</name>
<dbReference type="STRING" id="1424294.Gferi_16550"/>
<keyword evidence="2 8" id="KW-0732">Signal</keyword>
<keyword evidence="4" id="KW-0564">Palmitate</keyword>
<evidence type="ECO:0000256" key="2">
    <source>
        <dbReference type="ARBA" id="ARBA00022729"/>
    </source>
</evidence>
<feature type="lipid moiety-binding region" description="S-diacylglycerol cysteine" evidence="7">
    <location>
        <position position="21"/>
    </location>
</feature>
<accession>A0A1D8GJF8</accession>
<organism evidence="9 10">
    <name type="scientific">Geosporobacter ferrireducens</name>
    <dbReference type="NCBI Taxonomy" id="1424294"/>
    <lineage>
        <taxon>Bacteria</taxon>
        <taxon>Bacillati</taxon>
        <taxon>Bacillota</taxon>
        <taxon>Clostridia</taxon>
        <taxon>Peptostreptococcales</taxon>
        <taxon>Thermotaleaceae</taxon>
        <taxon>Geosporobacter</taxon>
    </lineage>
</organism>
<dbReference type="RefSeq" id="WP_069978418.1">
    <property type="nucleotide sequence ID" value="NZ_CP017269.1"/>
</dbReference>
<dbReference type="OrthoDB" id="9812878at2"/>
<evidence type="ECO:0000313" key="9">
    <source>
        <dbReference type="EMBL" id="AOT71024.1"/>
    </source>
</evidence>
<reference evidence="9 10" key="1">
    <citation type="submission" date="2016-09" db="EMBL/GenBank/DDBJ databases">
        <title>Genomic analysis reveals versatility of anaerobic energy metabolism of Geosporobacter ferrireducens IRF9 of phylum Firmicutes.</title>
        <authorList>
            <person name="Kim S.-J."/>
        </authorList>
    </citation>
    <scope>NUCLEOTIDE SEQUENCE [LARGE SCALE GENOMIC DNA]</scope>
    <source>
        <strain evidence="9 10">IRF9</strain>
    </source>
</reference>
<dbReference type="PANTHER" id="PTHR30429:SF1">
    <property type="entry name" value="D-METHIONINE-BINDING LIPOPROTEIN METQ-RELATED"/>
    <property type="match status" value="1"/>
</dbReference>
<feature type="signal peptide" evidence="8">
    <location>
        <begin position="1"/>
        <end position="26"/>
    </location>
</feature>
<dbReference type="InterPro" id="IPR004872">
    <property type="entry name" value="Lipoprotein_NlpA"/>
</dbReference>
<dbReference type="AlphaFoldDB" id="A0A1D8GJF8"/>
<comment type="similarity">
    <text evidence="6">Belongs to the nlpA lipoprotein family.</text>
</comment>
<dbReference type="PIRSF" id="PIRSF002854">
    <property type="entry name" value="MetQ"/>
    <property type="match status" value="1"/>
</dbReference>
<proteinExistence type="inferred from homology"/>
<dbReference type="CDD" id="cd13597">
    <property type="entry name" value="PBP2_lipoprotein_Tp32"/>
    <property type="match status" value="1"/>
</dbReference>
<evidence type="ECO:0000256" key="3">
    <source>
        <dbReference type="ARBA" id="ARBA00023136"/>
    </source>
</evidence>
<feature type="chain" id="PRO_5039104521" description="Lipoprotein" evidence="8">
    <location>
        <begin position="27"/>
        <end position="270"/>
    </location>
</feature>
<dbReference type="Gene3D" id="3.40.190.10">
    <property type="entry name" value="Periplasmic binding protein-like II"/>
    <property type="match status" value="2"/>
</dbReference>
<sequence>MKKILSLSLCLLLLTALLSGCGSKPAASTTTGPLKVGVTAGPHEQIMEKVKELAKDQGLDIQLTVFSDYVQPNIHLFEKQLDVNSYQHQPYLDKFNADQKMDLISIASTVNFPMGIYSNKIKSLSELKAGDKVSLPNDPTNGARSLILLQSAGIIKLKEGSGLASTVKDIAENPLNLNFIELEAPMVARSLPDVTAAAVNTNFAIEAGLNPVKDSIFIEPKDSPWVNVIAVRNDGSKDDPRIQQLIEVYQSDAIKIFIEETFDGSVVAGF</sequence>
<dbReference type="KEGG" id="gfe:Gferi_16550"/>
<gene>
    <name evidence="9" type="ORF">Gferi_16550</name>
</gene>
<evidence type="ECO:0000256" key="4">
    <source>
        <dbReference type="ARBA" id="ARBA00023139"/>
    </source>
</evidence>
<dbReference type="GO" id="GO:0016020">
    <property type="term" value="C:membrane"/>
    <property type="evidence" value="ECO:0007669"/>
    <property type="project" value="UniProtKB-SubCell"/>
</dbReference>
<keyword evidence="10" id="KW-1185">Reference proteome</keyword>
<evidence type="ECO:0000313" key="10">
    <source>
        <dbReference type="Proteomes" id="UP000095743"/>
    </source>
</evidence>
<comment type="subcellular location">
    <subcellularLocation>
        <location evidence="1">Membrane</location>
        <topology evidence="1">Lipid-anchor</topology>
    </subcellularLocation>
</comment>
<dbReference type="NCBIfam" id="TIGR00363">
    <property type="entry name" value="MetQ/NlpA family lipoprotein"/>
    <property type="match status" value="1"/>
</dbReference>
<keyword evidence="5 6" id="KW-0449">Lipoprotein</keyword>
<evidence type="ECO:0000256" key="6">
    <source>
        <dbReference type="PIRNR" id="PIRNR002854"/>
    </source>
</evidence>
<evidence type="ECO:0000256" key="8">
    <source>
        <dbReference type="SAM" id="SignalP"/>
    </source>
</evidence>
<evidence type="ECO:0000256" key="1">
    <source>
        <dbReference type="ARBA" id="ARBA00004635"/>
    </source>
</evidence>